<name>A0A8S5S8G3_9CAUD</name>
<keyword evidence="1" id="KW-0812">Transmembrane</keyword>
<sequence length="95" mass="10982">MTNQEFIYSAVVGVPVLIAFVSPMLKLNSSIVKLNSTIESQTKDIVTHGDSLKEHTQELDVLKTNIVRHDMRISVLEKRKCKYEEFKKHKGDWHE</sequence>
<reference evidence="2" key="1">
    <citation type="journal article" date="2021" name="Proc. Natl. Acad. Sci. U.S.A.">
        <title>A Catalog of Tens of Thousands of Viruses from Human Metagenomes Reveals Hidden Associations with Chronic Diseases.</title>
        <authorList>
            <person name="Tisza M.J."/>
            <person name="Buck C.B."/>
        </authorList>
    </citation>
    <scope>NUCLEOTIDE SEQUENCE</scope>
    <source>
        <strain evidence="2">Ctb3910</strain>
    </source>
</reference>
<keyword evidence="1" id="KW-0472">Membrane</keyword>
<organism evidence="2">
    <name type="scientific">Siphoviridae sp. ctb3910</name>
    <dbReference type="NCBI Taxonomy" id="2827897"/>
    <lineage>
        <taxon>Viruses</taxon>
        <taxon>Duplodnaviria</taxon>
        <taxon>Heunggongvirae</taxon>
        <taxon>Uroviricota</taxon>
        <taxon>Caudoviricetes</taxon>
    </lineage>
</organism>
<evidence type="ECO:0000313" key="2">
    <source>
        <dbReference type="EMBL" id="DAF47285.1"/>
    </source>
</evidence>
<dbReference type="EMBL" id="BK032552">
    <property type="protein sequence ID" value="DAF47285.1"/>
    <property type="molecule type" value="Genomic_DNA"/>
</dbReference>
<proteinExistence type="predicted"/>
<evidence type="ECO:0000256" key="1">
    <source>
        <dbReference type="SAM" id="Phobius"/>
    </source>
</evidence>
<accession>A0A8S5S8G3</accession>
<keyword evidence="1" id="KW-1133">Transmembrane helix</keyword>
<protein>
    <submittedName>
        <fullName evidence="2">Uncharacterized protein</fullName>
    </submittedName>
</protein>
<feature type="transmembrane region" description="Helical" evidence="1">
    <location>
        <begin position="6"/>
        <end position="25"/>
    </location>
</feature>